<protein>
    <submittedName>
        <fullName evidence="1">Uncharacterized protein</fullName>
    </submittedName>
</protein>
<evidence type="ECO:0000313" key="1">
    <source>
        <dbReference type="EMBL" id="PFZ30646.1"/>
    </source>
</evidence>
<organism evidence="1 2">
    <name type="scientific">Bacillus wiedmannii</name>
    <dbReference type="NCBI Taxonomy" id="1890302"/>
    <lineage>
        <taxon>Bacteria</taxon>
        <taxon>Bacillati</taxon>
        <taxon>Bacillota</taxon>
        <taxon>Bacilli</taxon>
        <taxon>Bacillales</taxon>
        <taxon>Bacillaceae</taxon>
        <taxon>Bacillus</taxon>
        <taxon>Bacillus cereus group</taxon>
    </lineage>
</organism>
<name>A0A2B5ITY0_9BACI</name>
<dbReference type="Proteomes" id="UP000223311">
    <property type="component" value="Unassembled WGS sequence"/>
</dbReference>
<proteinExistence type="predicted"/>
<evidence type="ECO:0000313" key="2">
    <source>
        <dbReference type="Proteomes" id="UP000223311"/>
    </source>
</evidence>
<dbReference type="EMBL" id="NVGE01000017">
    <property type="protein sequence ID" value="PFZ30646.1"/>
    <property type="molecule type" value="Genomic_DNA"/>
</dbReference>
<comment type="caution">
    <text evidence="1">The sequence shown here is derived from an EMBL/GenBank/DDBJ whole genome shotgun (WGS) entry which is preliminary data.</text>
</comment>
<accession>A0A2B5ITY0</accession>
<reference evidence="1 2" key="1">
    <citation type="submission" date="2017-09" db="EMBL/GenBank/DDBJ databases">
        <title>Large-scale bioinformatics analysis of Bacillus genomes uncovers conserved roles of natural products in bacterial physiology.</title>
        <authorList>
            <consortium name="Agbiome Team Llc"/>
            <person name="Bleich R.M."/>
            <person name="Grubbs K.J."/>
            <person name="Santa Maria K.C."/>
            <person name="Allen S.E."/>
            <person name="Farag S."/>
            <person name="Shank E.A."/>
            <person name="Bowers A."/>
        </authorList>
    </citation>
    <scope>NUCLEOTIDE SEQUENCE [LARGE SCALE GENOMIC DNA]</scope>
    <source>
        <strain evidence="1 2">AFS080080</strain>
    </source>
</reference>
<gene>
    <name evidence="1" type="ORF">COL66_14000</name>
</gene>
<sequence>MFNCSFCLIQPNLILVNKRVYKGLISKKILTFYVEQVELLKREYPVEEYGKILQGSCIVVQI</sequence>
<dbReference type="AlphaFoldDB" id="A0A2B5ITY0"/>